<gene>
    <name evidence="1" type="ORF">BJY20_001322</name>
</gene>
<sequence length="274" mass="28077">MSAATHAVAAAAPQWVRDLLTSGATDALVLHSGSDAVYLQVGDPPRKDVVAVLSRHAIAVPCALRTQLSGTGELTLDRRPPTPGDRVAISHARLHFTGASVHVGRLVSHTSPAIDPALAPLMSQRLALALDPNDAGRAELPAKGLGALVAADPRSVDVLLGLGSGLTPLGDDVLCGWLAVMVAAAHPCSAGVAERALALADHRTTALSATLLRRAARAEVVPQFAELLRSLTVQPDAVSTAVHDLTRIGHTSGFGLALGLALALDHLGSRSTCS</sequence>
<keyword evidence="2" id="KW-1185">Reference proteome</keyword>
<dbReference type="AlphaFoldDB" id="A0A852VR68"/>
<dbReference type="InterPro" id="IPR021530">
    <property type="entry name" value="AllH-like"/>
</dbReference>
<proteinExistence type="predicted"/>
<comment type="caution">
    <text evidence="1">The sequence shown here is derived from an EMBL/GenBank/DDBJ whole genome shotgun (WGS) entry which is preliminary data.</text>
</comment>
<evidence type="ECO:0008006" key="3">
    <source>
        <dbReference type="Google" id="ProtNLM"/>
    </source>
</evidence>
<evidence type="ECO:0000313" key="2">
    <source>
        <dbReference type="Proteomes" id="UP000554054"/>
    </source>
</evidence>
<accession>A0A852VR68</accession>
<dbReference type="RefSeq" id="WP_185990798.1">
    <property type="nucleotide sequence ID" value="NZ_JACCAE010000001.1"/>
</dbReference>
<evidence type="ECO:0000313" key="1">
    <source>
        <dbReference type="EMBL" id="NYF97930.1"/>
    </source>
</evidence>
<dbReference type="Pfam" id="PF11392">
    <property type="entry name" value="AllH"/>
    <property type="match status" value="1"/>
</dbReference>
<organism evidence="1 2">
    <name type="scientific">Janibacter cremeus</name>
    <dbReference type="NCBI Taxonomy" id="1285192"/>
    <lineage>
        <taxon>Bacteria</taxon>
        <taxon>Bacillati</taxon>
        <taxon>Actinomycetota</taxon>
        <taxon>Actinomycetes</taxon>
        <taxon>Micrococcales</taxon>
        <taxon>Intrasporangiaceae</taxon>
        <taxon>Janibacter</taxon>
    </lineage>
</organism>
<dbReference type="EMBL" id="JACCAE010000001">
    <property type="protein sequence ID" value="NYF97930.1"/>
    <property type="molecule type" value="Genomic_DNA"/>
</dbReference>
<protein>
    <recommendedName>
        <fullName evidence="3">DUF2877 domain-containing protein</fullName>
    </recommendedName>
</protein>
<name>A0A852VR68_9MICO</name>
<dbReference type="Proteomes" id="UP000554054">
    <property type="component" value="Unassembled WGS sequence"/>
</dbReference>
<reference evidence="1 2" key="1">
    <citation type="submission" date="2020-07" db="EMBL/GenBank/DDBJ databases">
        <title>Sequencing the genomes of 1000 actinobacteria strains.</title>
        <authorList>
            <person name="Klenk H.-P."/>
        </authorList>
    </citation>
    <scope>NUCLEOTIDE SEQUENCE [LARGE SCALE GENOMIC DNA]</scope>
    <source>
        <strain evidence="1 2">DSM 26154</strain>
    </source>
</reference>